<evidence type="ECO:0000256" key="2">
    <source>
        <dbReference type="ARBA" id="ARBA00010157"/>
    </source>
</evidence>
<gene>
    <name evidence="9" type="ORF">ABH38_17040</name>
</gene>
<dbReference type="InterPro" id="IPR050545">
    <property type="entry name" value="Mycobact_MmpL"/>
</dbReference>
<feature type="transmembrane region" description="Helical" evidence="7">
    <location>
        <begin position="12"/>
        <end position="31"/>
    </location>
</feature>
<evidence type="ECO:0000256" key="3">
    <source>
        <dbReference type="ARBA" id="ARBA00022475"/>
    </source>
</evidence>
<feature type="transmembrane region" description="Helical" evidence="7">
    <location>
        <begin position="373"/>
        <end position="395"/>
    </location>
</feature>
<dbReference type="SUPFAM" id="SSF82866">
    <property type="entry name" value="Multidrug efflux transporter AcrB transmembrane domain"/>
    <property type="match status" value="2"/>
</dbReference>
<feature type="transmembrane region" description="Helical" evidence="7">
    <location>
        <begin position="242"/>
        <end position="263"/>
    </location>
</feature>
<reference evidence="9 10" key="1">
    <citation type="submission" date="2015-05" db="EMBL/GenBank/DDBJ databases">
        <title>Genome sequence of Mycobacterium haemophilum.</title>
        <authorList>
            <person name="Greninger A.L."/>
            <person name="Cunningham G."/>
            <person name="Miller S."/>
        </authorList>
    </citation>
    <scope>NUCLEOTIDE SEQUENCE [LARGE SCALE GENOMIC DNA]</scope>
    <source>
        <strain evidence="10">UC1</strain>
    </source>
</reference>
<dbReference type="STRING" id="1202450.B586_12105"/>
<evidence type="ECO:0000313" key="10">
    <source>
        <dbReference type="Proteomes" id="UP000036334"/>
    </source>
</evidence>
<feature type="transmembrane region" description="Helical" evidence="7">
    <location>
        <begin position="820"/>
        <end position="841"/>
    </location>
</feature>
<feature type="transmembrane region" description="Helical" evidence="7">
    <location>
        <begin position="784"/>
        <end position="808"/>
    </location>
</feature>
<feature type="domain" description="Membrane transport protein MMPL" evidence="8">
    <location>
        <begin position="46"/>
        <end position="372"/>
    </location>
</feature>
<dbReference type="GO" id="GO:0005886">
    <property type="term" value="C:plasma membrane"/>
    <property type="evidence" value="ECO:0007669"/>
    <property type="project" value="UniProtKB-SubCell"/>
</dbReference>
<dbReference type="Pfam" id="PF03176">
    <property type="entry name" value="MMPL"/>
    <property type="match status" value="2"/>
</dbReference>
<evidence type="ECO:0000256" key="1">
    <source>
        <dbReference type="ARBA" id="ARBA00004651"/>
    </source>
</evidence>
<evidence type="ECO:0000256" key="7">
    <source>
        <dbReference type="SAM" id="Phobius"/>
    </source>
</evidence>
<dbReference type="RefSeq" id="WP_047316113.1">
    <property type="nucleotide sequence ID" value="NZ_LDPQ01000021.1"/>
</dbReference>
<proteinExistence type="inferred from homology"/>
<comment type="subcellular location">
    <subcellularLocation>
        <location evidence="1">Cell membrane</location>
        <topology evidence="1">Multi-pass membrane protein</topology>
    </subcellularLocation>
</comment>
<dbReference type="InterPro" id="IPR004707">
    <property type="entry name" value="MmpL_fam"/>
</dbReference>
<comment type="caution">
    <text evidence="9">The sequence shown here is derived from an EMBL/GenBank/DDBJ whole genome shotgun (WGS) entry which is preliminary data.</text>
</comment>
<evidence type="ECO:0000313" key="9">
    <source>
        <dbReference type="EMBL" id="KLO35044.1"/>
    </source>
</evidence>
<evidence type="ECO:0000256" key="5">
    <source>
        <dbReference type="ARBA" id="ARBA00022989"/>
    </source>
</evidence>
<feature type="transmembrane region" description="Helical" evidence="7">
    <location>
        <begin position="892"/>
        <end position="915"/>
    </location>
</feature>
<keyword evidence="4 7" id="KW-0812">Transmembrane</keyword>
<dbReference type="PATRIC" id="fig|29311.18.peg.2162"/>
<keyword evidence="10" id="KW-1185">Reference proteome</keyword>
<keyword evidence="6 7" id="KW-0472">Membrane</keyword>
<dbReference type="InterPro" id="IPR004869">
    <property type="entry name" value="MMPL_dom"/>
</dbReference>
<keyword evidence="3" id="KW-1003">Cell membrane</keyword>
<protein>
    <recommendedName>
        <fullName evidence="8">Membrane transport protein MMPL domain-containing protein</fullName>
    </recommendedName>
</protein>
<evidence type="ECO:0000256" key="4">
    <source>
        <dbReference type="ARBA" id="ARBA00022692"/>
    </source>
</evidence>
<dbReference type="OrthoDB" id="2365435at2"/>
<dbReference type="NCBIfam" id="TIGR00833">
    <property type="entry name" value="actII"/>
    <property type="match status" value="1"/>
</dbReference>
<feature type="transmembrane region" description="Helical" evidence="7">
    <location>
        <begin position="316"/>
        <end position="343"/>
    </location>
</feature>
<accession>A0A0I9TZ35</accession>
<sequence length="940" mass="98886">MVTGIARFAHRYALWIIGIWLLAGYIANSVAPQFEQAIAAQDRPYLPSSAASSLAAQRSGSAFSQETTDNVGYLVLERRGPLTDGDQAFYNQLIAALRSDSRHVIQVVDWWSVPGIADAALSRDREVVTAIMHLSGMLGTSQAKEAITAARGIVARSHAPDGLHVLVTGPGATIADEFAVSDRQLQVTRAAMLAALLVPFLIAYRSLIVAMVPMLSVGLAAAVARLIVAVQGGSDSTAVSMFSVALGDAVVLGAGTGFTIFLIGRYHEQRRKNIASAPALAAAYRSMTPGIVGSALAVAAALGCLSFSRISMLRTTGIHCFTGVLTEMLAALTLTPALIALAYRADVLKPRRQGVPRRWRRIGVAVARRPGSILIGGSALALVLATPLLGIRIGWDEAAATRAKAESSRGYQIVNNHFGANQLLPDVVTVETDHDIRNPAGLIAVERITGAVMAIPGVRMVQSASRPNAAPPQNTSATIQGGYLSDRLDEAFDQLTSGQAVFSYVEGALGEVVTALDGIQDGLLHGTAGIGEVNSSVRKMQNAIPKLRSSVGNVSEIFDPLRSFTGHTRDCRTNPFCLAVQDVVRWIDTVVVSSVKLADAAGQLADGAGAFAGALNGIPGLNDAAGQLQQAQAAAANYRALMNNVGPPMLQVSRYLHDLAGVFQGGPNTGFSAAGKDITDPNTRPVFDNFMSPDGRATRLLVYGDRDEWTGDGAQRARVIAAAVRDATSEGTLIPTAVELAGVGPATRDLQDMVRGYETLLVAIALAVVYGIISLLLRSPIAGFVVVGVVAMSYASALGASVLIWQHLLGHNVHWSVPPIAFILVVAVGSGYNLLLALRIREELRTGPRISIIRGLTATGEVVTTAGIAFGATMLALATIGMLSVAQIGVTVGIGLVLNILVVRSFVLPAIMVLLGRWFWWPRPFIDTVPVTARLPARIG</sequence>
<feature type="transmembrane region" description="Helical" evidence="7">
    <location>
        <begin position="211"/>
        <end position="230"/>
    </location>
</feature>
<organism evidence="9 10">
    <name type="scientific">Mycobacterium haemophilum</name>
    <dbReference type="NCBI Taxonomy" id="29311"/>
    <lineage>
        <taxon>Bacteria</taxon>
        <taxon>Bacillati</taxon>
        <taxon>Actinomycetota</taxon>
        <taxon>Actinomycetes</taxon>
        <taxon>Mycobacteriales</taxon>
        <taxon>Mycobacteriaceae</taxon>
        <taxon>Mycobacterium</taxon>
    </lineage>
</organism>
<dbReference type="EMBL" id="LDPR01000018">
    <property type="protein sequence ID" value="KLO35044.1"/>
    <property type="molecule type" value="Genomic_DNA"/>
</dbReference>
<dbReference type="PANTHER" id="PTHR33406">
    <property type="entry name" value="MEMBRANE PROTEIN MJ1562-RELATED"/>
    <property type="match status" value="1"/>
</dbReference>
<feature type="transmembrane region" description="Helical" evidence="7">
    <location>
        <begin position="290"/>
        <end position="310"/>
    </location>
</feature>
<evidence type="ECO:0000256" key="6">
    <source>
        <dbReference type="ARBA" id="ARBA00023136"/>
    </source>
</evidence>
<evidence type="ECO:0000259" key="8">
    <source>
        <dbReference type="Pfam" id="PF03176"/>
    </source>
</evidence>
<keyword evidence="5 7" id="KW-1133">Transmembrane helix</keyword>
<feature type="domain" description="Membrane transport protein MMPL" evidence="8">
    <location>
        <begin position="626"/>
        <end position="930"/>
    </location>
</feature>
<dbReference type="AlphaFoldDB" id="A0A0I9TZ35"/>
<comment type="similarity">
    <text evidence="2">Belongs to the resistance-nodulation-cell division (RND) (TC 2.A.6) family. MmpL subfamily.</text>
</comment>
<name>A0A0I9TZ35_9MYCO</name>
<dbReference type="PANTHER" id="PTHR33406:SF6">
    <property type="entry name" value="MEMBRANE PROTEIN YDGH-RELATED"/>
    <property type="match status" value="1"/>
</dbReference>
<feature type="transmembrane region" description="Helical" evidence="7">
    <location>
        <begin position="187"/>
        <end position="204"/>
    </location>
</feature>
<dbReference type="Gene3D" id="1.20.1640.10">
    <property type="entry name" value="Multidrug efflux transporter AcrB transmembrane domain"/>
    <property type="match status" value="2"/>
</dbReference>
<dbReference type="Proteomes" id="UP000036334">
    <property type="component" value="Unassembled WGS sequence"/>
</dbReference>
<feature type="transmembrane region" description="Helical" evidence="7">
    <location>
        <begin position="760"/>
        <end position="777"/>
    </location>
</feature>